<evidence type="ECO:0000313" key="4">
    <source>
        <dbReference type="Proteomes" id="UP000815325"/>
    </source>
</evidence>
<reference evidence="3" key="1">
    <citation type="submission" date="2017-08" db="EMBL/GenBank/DDBJ databases">
        <authorList>
            <person name="Polle J.E."/>
            <person name="Barry K."/>
            <person name="Cushman J."/>
            <person name="Schmutz J."/>
            <person name="Tran D."/>
            <person name="Hathwaick L.T."/>
            <person name="Yim W.C."/>
            <person name="Jenkins J."/>
            <person name="Mckie-Krisberg Z.M."/>
            <person name="Prochnik S."/>
            <person name="Lindquist E."/>
            <person name="Dockter R.B."/>
            <person name="Adam C."/>
            <person name="Molina H."/>
            <person name="Bunkerborg J."/>
            <person name="Jin E."/>
            <person name="Buchheim M."/>
            <person name="Magnuson J."/>
        </authorList>
    </citation>
    <scope>NUCLEOTIDE SEQUENCE</scope>
    <source>
        <strain evidence="3">CCAP 19/18</strain>
    </source>
</reference>
<dbReference type="InterPro" id="IPR044876">
    <property type="entry name" value="HRDC_dom_sf"/>
</dbReference>
<dbReference type="EMBL" id="MU069455">
    <property type="protein sequence ID" value="KAF5842777.1"/>
    <property type="molecule type" value="Genomic_DNA"/>
</dbReference>
<organism evidence="3 4">
    <name type="scientific">Dunaliella salina</name>
    <name type="common">Green alga</name>
    <name type="synonym">Protococcus salinus</name>
    <dbReference type="NCBI Taxonomy" id="3046"/>
    <lineage>
        <taxon>Eukaryota</taxon>
        <taxon>Viridiplantae</taxon>
        <taxon>Chlorophyta</taxon>
        <taxon>core chlorophytes</taxon>
        <taxon>Chlorophyceae</taxon>
        <taxon>CS clade</taxon>
        <taxon>Chlamydomonadales</taxon>
        <taxon>Dunaliellaceae</taxon>
        <taxon>Dunaliella</taxon>
    </lineage>
</organism>
<gene>
    <name evidence="3" type="ORF">DUNSADRAFT_5149</name>
</gene>
<dbReference type="InterPro" id="IPR010997">
    <property type="entry name" value="HRDC-like_sf"/>
</dbReference>
<accession>A0ABQ7H7E6</accession>
<feature type="region of interest" description="Disordered" evidence="1">
    <location>
        <begin position="305"/>
        <end position="329"/>
    </location>
</feature>
<keyword evidence="4" id="KW-1185">Reference proteome</keyword>
<dbReference type="InterPro" id="IPR002121">
    <property type="entry name" value="HRDC_dom"/>
</dbReference>
<comment type="caution">
    <text evidence="3">The sequence shown here is derived from an EMBL/GenBank/DDBJ whole genome shotgun (WGS) entry which is preliminary data.</text>
</comment>
<feature type="compositionally biased region" description="Low complexity" evidence="1">
    <location>
        <begin position="170"/>
        <end position="197"/>
    </location>
</feature>
<dbReference type="Gene3D" id="1.10.150.80">
    <property type="entry name" value="HRDC domain"/>
    <property type="match status" value="1"/>
</dbReference>
<feature type="region of interest" description="Disordered" evidence="1">
    <location>
        <begin position="117"/>
        <end position="197"/>
    </location>
</feature>
<dbReference type="SUPFAM" id="SSF47819">
    <property type="entry name" value="HRDC-like"/>
    <property type="match status" value="1"/>
</dbReference>
<dbReference type="PROSITE" id="PS50967">
    <property type="entry name" value="HRDC"/>
    <property type="match status" value="1"/>
</dbReference>
<feature type="domain" description="HRDC" evidence="2">
    <location>
        <begin position="8"/>
        <end position="88"/>
    </location>
</feature>
<dbReference type="Pfam" id="PF00570">
    <property type="entry name" value="HRDC"/>
    <property type="match status" value="1"/>
</dbReference>
<evidence type="ECO:0000259" key="2">
    <source>
        <dbReference type="PROSITE" id="PS50967"/>
    </source>
</evidence>
<dbReference type="Proteomes" id="UP000815325">
    <property type="component" value="Unassembled WGS sequence"/>
</dbReference>
<name>A0ABQ7H7E6_DUNSA</name>
<protein>
    <recommendedName>
        <fullName evidence="2">HRDC domain-containing protein</fullName>
    </recommendedName>
</protein>
<evidence type="ECO:0000313" key="3">
    <source>
        <dbReference type="EMBL" id="KAF5842777.1"/>
    </source>
</evidence>
<proteinExistence type="predicted"/>
<evidence type="ECO:0000256" key="1">
    <source>
        <dbReference type="SAM" id="MobiDB-lite"/>
    </source>
</evidence>
<sequence length="341" mass="35760">MSCPTQDSPEYRAAYDAVAGLRSWIAEHKNSSTHNILKPLVVEALARKVPRTLDELRKVEGLAETKITSFGHLILQVIQEALQHAAQQRAGLIPSGQDFVFRPENYSLLPGQMDGRMLPNSIGGGGGNSAGAAEPSGHGAVGPASGGKRARLSGTPTHATPDFGKFAFGSQPSNSPLQQQQQQQPRSPAPFSTAPGASRFRPAAAAAGGGSDCMPTATGAGPGCGGGGGGAMMPMQLQQTPQQQPSWRNLNPSVHGHAGFAGMPGPQQPQQLQQPMLMAMQAPHMLPAHVQQQAYHHPMAVGGLPLPMMAHPHTAQQQQQQQLLQGSEQAGSGVLRFHQGQ</sequence>
<feature type="compositionally biased region" description="Low complexity" evidence="1">
    <location>
        <begin position="316"/>
        <end position="325"/>
    </location>
</feature>